<reference evidence="2" key="1">
    <citation type="journal article" date="2015" name="Nature">
        <title>Complex archaea that bridge the gap between prokaryotes and eukaryotes.</title>
        <authorList>
            <person name="Spang A."/>
            <person name="Saw J.H."/>
            <person name="Jorgensen S.L."/>
            <person name="Zaremba-Niedzwiedzka K."/>
            <person name="Martijn J."/>
            <person name="Lind A.E."/>
            <person name="van Eijk R."/>
            <person name="Schleper C."/>
            <person name="Guy L."/>
            <person name="Ettema T.J."/>
        </authorList>
    </citation>
    <scope>NUCLEOTIDE SEQUENCE</scope>
</reference>
<dbReference type="AlphaFoldDB" id="A0A0F9ER82"/>
<sequence>MDLVAQIIEYESGVMDESQTIEFFQALVDDGLAWQLQGSYGRLAADLIRSGHITYEIKGE</sequence>
<gene>
    <name evidence="2" type="ORF">LCGC14_2042760</name>
</gene>
<name>A0A0F9ER82_9ZZZZ</name>
<comment type="caution">
    <text evidence="2">The sequence shown here is derived from an EMBL/GenBank/DDBJ whole genome shotgun (WGS) entry which is preliminary data.</text>
</comment>
<dbReference type="Pfam" id="PF24192">
    <property type="entry name" value="DUF7417"/>
    <property type="match status" value="1"/>
</dbReference>
<accession>A0A0F9ER82</accession>
<dbReference type="EMBL" id="LAZR01023978">
    <property type="protein sequence ID" value="KKL76653.1"/>
    <property type="molecule type" value="Genomic_DNA"/>
</dbReference>
<dbReference type="InterPro" id="IPR055840">
    <property type="entry name" value="DUF7417"/>
</dbReference>
<evidence type="ECO:0000259" key="1">
    <source>
        <dbReference type="Pfam" id="PF24192"/>
    </source>
</evidence>
<organism evidence="2">
    <name type="scientific">marine sediment metagenome</name>
    <dbReference type="NCBI Taxonomy" id="412755"/>
    <lineage>
        <taxon>unclassified sequences</taxon>
        <taxon>metagenomes</taxon>
        <taxon>ecological metagenomes</taxon>
    </lineage>
</organism>
<feature type="domain" description="DUF7417" evidence="1">
    <location>
        <begin position="2"/>
        <end position="56"/>
    </location>
</feature>
<evidence type="ECO:0000313" key="2">
    <source>
        <dbReference type="EMBL" id="KKL76653.1"/>
    </source>
</evidence>
<proteinExistence type="predicted"/>
<protein>
    <recommendedName>
        <fullName evidence="1">DUF7417 domain-containing protein</fullName>
    </recommendedName>
</protein>